<dbReference type="GeneID" id="43583906"/>
<feature type="compositionally biased region" description="Basic and acidic residues" evidence="1">
    <location>
        <begin position="974"/>
        <end position="983"/>
    </location>
</feature>
<feature type="compositionally biased region" description="Basic and acidic residues" evidence="1">
    <location>
        <begin position="109"/>
        <end position="120"/>
    </location>
</feature>
<dbReference type="OrthoDB" id="10249045at2759"/>
<evidence type="ECO:0000313" key="3">
    <source>
        <dbReference type="Proteomes" id="UP000398389"/>
    </source>
</evidence>
<evidence type="ECO:0000313" key="2">
    <source>
        <dbReference type="EMBL" id="VVT56482.1"/>
    </source>
</evidence>
<organism evidence="2 3">
    <name type="scientific">Magnusiomyces paraingens</name>
    <dbReference type="NCBI Taxonomy" id="2606893"/>
    <lineage>
        <taxon>Eukaryota</taxon>
        <taxon>Fungi</taxon>
        <taxon>Dikarya</taxon>
        <taxon>Ascomycota</taxon>
        <taxon>Saccharomycotina</taxon>
        <taxon>Dipodascomycetes</taxon>
        <taxon>Dipodascales</taxon>
        <taxon>Dipodascaceae</taxon>
        <taxon>Magnusiomyces</taxon>
    </lineage>
</organism>
<gene>
    <name evidence="2" type="ORF">SAPINGB_P005091</name>
</gene>
<reference evidence="2 3" key="1">
    <citation type="submission" date="2019-09" db="EMBL/GenBank/DDBJ databases">
        <authorList>
            <person name="Brejova B."/>
        </authorList>
    </citation>
    <scope>NUCLEOTIDE SEQUENCE [LARGE SCALE GENOMIC DNA]</scope>
</reference>
<keyword evidence="3" id="KW-1185">Reference proteome</keyword>
<dbReference type="Pfam" id="PF08634">
    <property type="entry name" value="Pet127"/>
    <property type="match status" value="1"/>
</dbReference>
<feature type="region of interest" description="Disordered" evidence="1">
    <location>
        <begin position="47"/>
        <end position="136"/>
    </location>
</feature>
<feature type="region of interest" description="Disordered" evidence="1">
    <location>
        <begin position="869"/>
        <end position="908"/>
    </location>
</feature>
<name>A0A5E8BZF0_9ASCO</name>
<feature type="compositionally biased region" description="Basic and acidic residues" evidence="1">
    <location>
        <begin position="899"/>
        <end position="908"/>
    </location>
</feature>
<evidence type="ECO:0000256" key="1">
    <source>
        <dbReference type="SAM" id="MobiDB-lite"/>
    </source>
</evidence>
<dbReference type="AlphaFoldDB" id="A0A5E8BZF0"/>
<dbReference type="PANTHER" id="PTHR31014:SF0">
    <property type="entry name" value="MITOCHONDRIAL TRANSLATION SYSTEM COMPONENT PET127-RELATED"/>
    <property type="match status" value="1"/>
</dbReference>
<feature type="compositionally biased region" description="Basic and acidic residues" evidence="1">
    <location>
        <begin position="61"/>
        <end position="84"/>
    </location>
</feature>
<accession>A0A5E8BZF0</accession>
<dbReference type="Proteomes" id="UP000398389">
    <property type="component" value="Unassembled WGS sequence"/>
</dbReference>
<protein>
    <recommendedName>
        <fullName evidence="4">Pet127-domain-containing protein</fullName>
    </recommendedName>
</protein>
<proteinExistence type="predicted"/>
<dbReference type="InterPro" id="IPR013943">
    <property type="entry name" value="Pet127"/>
</dbReference>
<dbReference type="GO" id="GO:0005740">
    <property type="term" value="C:mitochondrial envelope"/>
    <property type="evidence" value="ECO:0007669"/>
    <property type="project" value="TreeGrafter"/>
</dbReference>
<sequence>MVSVSLYTRAARTLCARSAVLQQAYARGFTSCSICYNELDEIYDNFNKHVGDSKPKRHDTKLRDGRKPRFESGVRPPREFKSKSPDQPPNAKRFQKSDDRSGTSNSEYKTLDDYDKDSPPPKRYPPKTKGRYQSRQDDINVKREMYQKMKDNETIRRSVDENSEFGQLKKVMSKAIPKDDINIFNSDSYFNFKDEDGYFREDLSPIRMAFNWEKQMQEMDQDPKYEKLSDPHIKFLAQLKDWEERRKRARMRKSGFKFPEEMPGHVPPKQLENPAKNYNGELARYIEPNNVELKGVSNKTKDHAPLLSHNLDRVLFSPGVHVLKDDRTNVYNFSPSLERIMSIRDFDFTKVTPFTPSANDTVLSQTAKENNKLFTSSTSSLTGIFMQMHYLISRNRPPVTTALSKAFPESKTTFTTSMRKPVSAFLRYRPETETYSLDSDKSQDEEIILSLLGQVMETQLTVDDKTFRGEYTKPHKPEDYKQLTNAPANIYHYSTCGDFVMRSQIDCYDPRLPGTGTFDLKTRAVCAVRHDLDYAQVHDGTDYQIKAIKGEWESYEREQYDLIRSALLKYSMQARIGRMDGIFVAYHNIRKMFGFEYLPLDVIDKVFHSYEASEKDAPRIAAEEFRVSAEMLSMILRQVIKAYPKQSVNLVFKAPSSPRDIDQQGHAMMVFAHPMPETVVDMIQRGVEPPPESELKTVPLIEEVTDEELIKGLKAHKKQMHQLRLDKKTKTAGKTVSEITPEQLAKQREVYKEILKKEAYLNRRTLFDLFRDGFSESHLRTRAWSMTVDNYVDNQLVPVTTHPAPGPNSEWTVGVKMKPVQPNLVFDNLSSVIRDYLDEAVEVEHQAELEAEKLRSESNKIEEKFTEEELAEMGKDGQVASDRTMLSSSSSSSSSSQELDEKTRERHLVVNPPKVLQVAEATKSKYSAVRPKTIARLTSRPDTERRTTEELAEYVERGVARMQKPSKFQRKLRGFGERSRAEAELTTNGSSGSDDEPIVWTPKV</sequence>
<evidence type="ECO:0008006" key="4">
    <source>
        <dbReference type="Google" id="ProtNLM"/>
    </source>
</evidence>
<feature type="compositionally biased region" description="Low complexity" evidence="1">
    <location>
        <begin position="887"/>
        <end position="896"/>
    </location>
</feature>
<dbReference type="GO" id="GO:0000964">
    <property type="term" value="P:mitochondrial RNA 5'-end processing"/>
    <property type="evidence" value="ECO:0007669"/>
    <property type="project" value="TreeGrafter"/>
</dbReference>
<dbReference type="PANTHER" id="PTHR31014">
    <property type="entry name" value="MITOCHONDRIAL TRANSLATION SYSTEM COMPONENT PET127-RELATED"/>
    <property type="match status" value="1"/>
</dbReference>
<feature type="region of interest" description="Disordered" evidence="1">
    <location>
        <begin position="970"/>
        <end position="1004"/>
    </location>
</feature>
<dbReference type="RefSeq" id="XP_031855697.1">
    <property type="nucleotide sequence ID" value="XM_031999806.1"/>
</dbReference>
<dbReference type="EMBL" id="CABVLU010000004">
    <property type="protein sequence ID" value="VVT56482.1"/>
    <property type="molecule type" value="Genomic_DNA"/>
</dbReference>